<evidence type="ECO:0000313" key="3">
    <source>
        <dbReference type="EMBL" id="KAJ1137558.1"/>
    </source>
</evidence>
<evidence type="ECO:0000256" key="1">
    <source>
        <dbReference type="SAM" id="Coils"/>
    </source>
</evidence>
<accession>A0AAV7QB62</accession>
<dbReference type="EMBL" id="JANPWB010000010">
    <property type="protein sequence ID" value="KAJ1137558.1"/>
    <property type="molecule type" value="Genomic_DNA"/>
</dbReference>
<feature type="region of interest" description="Disordered" evidence="2">
    <location>
        <begin position="1"/>
        <end position="27"/>
    </location>
</feature>
<keyword evidence="1" id="KW-0175">Coiled coil</keyword>
<gene>
    <name evidence="3" type="ORF">NDU88_003956</name>
</gene>
<name>A0AAV7QB62_PLEWA</name>
<comment type="caution">
    <text evidence="3">The sequence shown here is derived from an EMBL/GenBank/DDBJ whole genome shotgun (WGS) entry which is preliminary data.</text>
</comment>
<reference evidence="3" key="1">
    <citation type="journal article" date="2022" name="bioRxiv">
        <title>Sequencing and chromosome-scale assembly of the giantPleurodeles waltlgenome.</title>
        <authorList>
            <person name="Brown T."/>
            <person name="Elewa A."/>
            <person name="Iarovenko S."/>
            <person name="Subramanian E."/>
            <person name="Araus A.J."/>
            <person name="Petzold A."/>
            <person name="Susuki M."/>
            <person name="Suzuki K.-i.T."/>
            <person name="Hayashi T."/>
            <person name="Toyoda A."/>
            <person name="Oliveira C."/>
            <person name="Osipova E."/>
            <person name="Leigh N.D."/>
            <person name="Simon A."/>
            <person name="Yun M.H."/>
        </authorList>
    </citation>
    <scope>NUCLEOTIDE SEQUENCE</scope>
    <source>
        <strain evidence="3">20211129_DDA</strain>
        <tissue evidence="3">Liver</tissue>
    </source>
</reference>
<keyword evidence="4" id="KW-1185">Reference proteome</keyword>
<protein>
    <submittedName>
        <fullName evidence="3">Uncharacterized protein</fullName>
    </submittedName>
</protein>
<sequence>MVKHKKCDEPPAEDSSPTGNPLPTSVKGLQAGHVHHETTLDTVLHAIKESREALERKIDNLTTDLSLLRDDHRKLKETVGPHESALAVVSTVQKASSSELIDLATRLKTLEARAEGAENQARRNNIRLVGVPEGAESIAVKRTMCGRQPGIQAMDWSRKLDRMDGTEPM</sequence>
<proteinExistence type="predicted"/>
<organism evidence="3 4">
    <name type="scientific">Pleurodeles waltl</name>
    <name type="common">Iberian ribbed newt</name>
    <dbReference type="NCBI Taxonomy" id="8319"/>
    <lineage>
        <taxon>Eukaryota</taxon>
        <taxon>Metazoa</taxon>
        <taxon>Chordata</taxon>
        <taxon>Craniata</taxon>
        <taxon>Vertebrata</taxon>
        <taxon>Euteleostomi</taxon>
        <taxon>Amphibia</taxon>
        <taxon>Batrachia</taxon>
        <taxon>Caudata</taxon>
        <taxon>Salamandroidea</taxon>
        <taxon>Salamandridae</taxon>
        <taxon>Pleurodelinae</taxon>
        <taxon>Pleurodeles</taxon>
    </lineage>
</organism>
<feature type="coiled-coil region" evidence="1">
    <location>
        <begin position="44"/>
        <end position="127"/>
    </location>
</feature>
<evidence type="ECO:0000256" key="2">
    <source>
        <dbReference type="SAM" id="MobiDB-lite"/>
    </source>
</evidence>
<dbReference type="Proteomes" id="UP001066276">
    <property type="component" value="Chromosome 6"/>
</dbReference>
<dbReference type="AlphaFoldDB" id="A0AAV7QB62"/>
<evidence type="ECO:0000313" key="4">
    <source>
        <dbReference type="Proteomes" id="UP001066276"/>
    </source>
</evidence>